<evidence type="ECO:0000259" key="6">
    <source>
        <dbReference type="PROSITE" id="PS50089"/>
    </source>
</evidence>
<dbReference type="Pfam" id="PF13639">
    <property type="entry name" value="zf-RING_2"/>
    <property type="match status" value="1"/>
</dbReference>
<gene>
    <name evidence="8" type="primary">LOC106751888</name>
</gene>
<dbReference type="GO" id="GO:0005634">
    <property type="term" value="C:nucleus"/>
    <property type="evidence" value="ECO:0007669"/>
    <property type="project" value="TreeGrafter"/>
</dbReference>
<dbReference type="SUPFAM" id="SSF57850">
    <property type="entry name" value="RING/U-box"/>
    <property type="match status" value="1"/>
</dbReference>
<evidence type="ECO:0000256" key="4">
    <source>
        <dbReference type="SAM" id="Coils"/>
    </source>
</evidence>
<feature type="transmembrane region" description="Helical" evidence="5">
    <location>
        <begin position="456"/>
        <end position="477"/>
    </location>
</feature>
<dbReference type="Gene3D" id="3.30.40.10">
    <property type="entry name" value="Zinc/RING finger domain, C3HC4 (zinc finger)"/>
    <property type="match status" value="1"/>
</dbReference>
<accession>A0A6P3YDV4</accession>
<dbReference type="InterPro" id="IPR001841">
    <property type="entry name" value="Znf_RING"/>
</dbReference>
<evidence type="ECO:0000313" key="7">
    <source>
        <dbReference type="Proteomes" id="UP000515204"/>
    </source>
</evidence>
<keyword evidence="4" id="KW-0175">Coiled coil</keyword>
<dbReference type="CTD" id="37083"/>
<dbReference type="RefSeq" id="XP_014488623.1">
    <property type="nucleotide sequence ID" value="XM_014633137.1"/>
</dbReference>
<feature type="domain" description="RING-type" evidence="6">
    <location>
        <begin position="26"/>
        <end position="50"/>
    </location>
</feature>
<feature type="coiled-coil region" evidence="4">
    <location>
        <begin position="103"/>
        <end position="168"/>
    </location>
</feature>
<proteinExistence type="predicted"/>
<name>A0A6P3YDV4_DINQU</name>
<dbReference type="Proteomes" id="UP000515204">
    <property type="component" value="Unplaced"/>
</dbReference>
<dbReference type="GeneID" id="106751888"/>
<dbReference type="AlphaFoldDB" id="A0A6P3YDV4"/>
<keyword evidence="1 3" id="KW-0863">Zinc-finger</keyword>
<dbReference type="InterPro" id="IPR013083">
    <property type="entry name" value="Znf_RING/FYVE/PHD"/>
</dbReference>
<keyword evidence="2" id="KW-0862">Zinc</keyword>
<dbReference type="GO" id="GO:0031297">
    <property type="term" value="P:replication fork processing"/>
    <property type="evidence" value="ECO:0007669"/>
    <property type="project" value="TreeGrafter"/>
</dbReference>
<keyword evidence="5" id="KW-1133">Transmembrane helix</keyword>
<dbReference type="GO" id="GO:0090734">
    <property type="term" value="C:site of DNA damage"/>
    <property type="evidence" value="ECO:0007669"/>
    <property type="project" value="TreeGrafter"/>
</dbReference>
<evidence type="ECO:0000256" key="5">
    <source>
        <dbReference type="SAM" id="Phobius"/>
    </source>
</evidence>
<evidence type="ECO:0000256" key="2">
    <source>
        <dbReference type="ARBA" id="ARBA00022833"/>
    </source>
</evidence>
<dbReference type="PANTHER" id="PTHR46569:SF1">
    <property type="entry name" value="E3 UBIQUITIN-PROTEIN LIGASE RFWD3-RELATED"/>
    <property type="match status" value="1"/>
</dbReference>
<dbReference type="GO" id="GO:0061630">
    <property type="term" value="F:ubiquitin protein ligase activity"/>
    <property type="evidence" value="ECO:0007669"/>
    <property type="project" value="TreeGrafter"/>
</dbReference>
<evidence type="ECO:0000256" key="3">
    <source>
        <dbReference type="PROSITE-ProRule" id="PRU00175"/>
    </source>
</evidence>
<evidence type="ECO:0000313" key="8">
    <source>
        <dbReference type="RefSeq" id="XP_014488623.1"/>
    </source>
</evidence>
<evidence type="ECO:0000256" key="1">
    <source>
        <dbReference type="ARBA" id="ARBA00022771"/>
    </source>
</evidence>
<keyword evidence="5" id="KW-0472">Membrane</keyword>
<feature type="coiled-coil region" evidence="4">
    <location>
        <begin position="197"/>
        <end position="255"/>
    </location>
</feature>
<dbReference type="InterPro" id="IPR052639">
    <property type="entry name" value="TRAIP_ubiq-protein_ligase"/>
</dbReference>
<sequence length="493" mass="56843">MFISVPSVNVPKYELLVPSDDVYHTPCGHIFHFQCLQKWFERSNTCPQCRERTTPKHIHRIYFNFSNDDSIVMDNTVLQSTIDSLRFQLTLGKEETKNLRECKEKLELKIVPLEQQIKLFEKKLKDKNSTIAALKEQLQYFKLQCADVAEKDHEIKTLNKELEKLQSVQTLINASADEVDDMMKSNRSDPSTLRTYISVLKRELDNSIIQKKQLRDKLAAKKKESVELSQVRNKMRQLKEMLEYHEEEAASMQTKLLEIQTAASNCKCKIAAEIKQCPEESDKEQEEVLDLVATKHTTNSCNSIILKDKEDSDCIVIINNAENTPQNIKSQGFFSMTNRNIKRINNNTTVPSILTKKLKFNESSSQKTSNSGMTFDGFGGHAKYDKFPKPVQGLHLKTSRDKFVEFSAAPQIIPRTMVQIKFGLRKIMDGIVDAVYSLANVLQKEVSTDLFGYVSYSFWVAMFLFLFVLIYVCYSLYCFHQIVKRNMIVTIEI</sequence>
<keyword evidence="1 3" id="KW-0479">Metal-binding</keyword>
<dbReference type="GO" id="GO:0016567">
    <property type="term" value="P:protein ubiquitination"/>
    <property type="evidence" value="ECO:0007669"/>
    <property type="project" value="TreeGrafter"/>
</dbReference>
<dbReference type="KEGG" id="dqu:106751888"/>
<dbReference type="PANTHER" id="PTHR46569">
    <property type="entry name" value="E3 UBIQUITIN-PROTEIN LIGASE TRAIP"/>
    <property type="match status" value="1"/>
</dbReference>
<dbReference type="GO" id="GO:0008270">
    <property type="term" value="F:zinc ion binding"/>
    <property type="evidence" value="ECO:0007669"/>
    <property type="project" value="UniProtKB-KW"/>
</dbReference>
<organism evidence="7 8">
    <name type="scientific">Dinoponera quadriceps</name>
    <name type="common">South American ant</name>
    <dbReference type="NCBI Taxonomy" id="609295"/>
    <lineage>
        <taxon>Eukaryota</taxon>
        <taxon>Metazoa</taxon>
        <taxon>Ecdysozoa</taxon>
        <taxon>Arthropoda</taxon>
        <taxon>Hexapoda</taxon>
        <taxon>Insecta</taxon>
        <taxon>Pterygota</taxon>
        <taxon>Neoptera</taxon>
        <taxon>Endopterygota</taxon>
        <taxon>Hymenoptera</taxon>
        <taxon>Apocrita</taxon>
        <taxon>Aculeata</taxon>
        <taxon>Formicoidea</taxon>
        <taxon>Formicidae</taxon>
        <taxon>Ponerinae</taxon>
        <taxon>Ponerini</taxon>
        <taxon>Dinoponera</taxon>
    </lineage>
</organism>
<protein>
    <submittedName>
        <fullName evidence="8">Uncharacterized protein LOC106751888 isoform X1</fullName>
    </submittedName>
</protein>
<reference evidence="8" key="1">
    <citation type="submission" date="2025-08" db="UniProtKB">
        <authorList>
            <consortium name="RefSeq"/>
        </authorList>
    </citation>
    <scope>IDENTIFICATION</scope>
</reference>
<keyword evidence="5" id="KW-0812">Transmembrane</keyword>
<dbReference type="OrthoDB" id="8062037at2759"/>
<dbReference type="PROSITE" id="PS50089">
    <property type="entry name" value="ZF_RING_2"/>
    <property type="match status" value="1"/>
</dbReference>
<keyword evidence="7" id="KW-1185">Reference proteome</keyword>